<name>A0A9P0IGC5_SPOLI</name>
<evidence type="ECO:0008006" key="4">
    <source>
        <dbReference type="Google" id="ProtNLM"/>
    </source>
</evidence>
<evidence type="ECO:0000256" key="1">
    <source>
        <dbReference type="SAM" id="MobiDB-lite"/>
    </source>
</evidence>
<feature type="compositionally biased region" description="Basic and acidic residues" evidence="1">
    <location>
        <begin position="300"/>
        <end position="310"/>
    </location>
</feature>
<feature type="region of interest" description="Disordered" evidence="1">
    <location>
        <begin position="222"/>
        <end position="249"/>
    </location>
</feature>
<sequence>MIKMSKAEISLSEQYPIKILCDFIDTYNGDRETLAAFLTNCQNSLGLASESQKKLLLKYILSKLRGKAQIACSNKVFEDFDSLQSFLRQNFGERKHYSHLFFELQSCRQQDRESVSQFALRLETCLTDMQTEIHNSETTKKDLSGRIAMTEDLALHTFTFGLKSNLSNMVRCRNPKNLNDAINIALEEEKIQNFTFKISSKLTKHCKFCNKSGHLENECLNKKRSQNQATTSSNIGPQTFSNPRIPKHPRPSQVIDAFCRYCKKTGHDISQCYRRKYNNSKENNSLTQHNVVPQSDESWEDTKERDDDLN</sequence>
<keyword evidence="3" id="KW-1185">Reference proteome</keyword>
<dbReference type="Gene3D" id="4.10.60.10">
    <property type="entry name" value="Zinc finger, CCHC-type"/>
    <property type="match status" value="1"/>
</dbReference>
<dbReference type="EMBL" id="LR824537">
    <property type="protein sequence ID" value="CAH1645342.1"/>
    <property type="molecule type" value="Genomic_DNA"/>
</dbReference>
<evidence type="ECO:0000313" key="2">
    <source>
        <dbReference type="EMBL" id="CAH1645342.1"/>
    </source>
</evidence>
<accession>A0A9P0IGC5</accession>
<feature type="compositionally biased region" description="Polar residues" evidence="1">
    <location>
        <begin position="226"/>
        <end position="242"/>
    </location>
</feature>
<feature type="region of interest" description="Disordered" evidence="1">
    <location>
        <begin position="283"/>
        <end position="310"/>
    </location>
</feature>
<dbReference type="AlphaFoldDB" id="A0A9P0IGC5"/>
<gene>
    <name evidence="2" type="ORF">SPLIT_LOCUS10694</name>
</gene>
<organism evidence="2 3">
    <name type="scientific">Spodoptera littoralis</name>
    <name type="common">Egyptian cotton leafworm</name>
    <dbReference type="NCBI Taxonomy" id="7109"/>
    <lineage>
        <taxon>Eukaryota</taxon>
        <taxon>Metazoa</taxon>
        <taxon>Ecdysozoa</taxon>
        <taxon>Arthropoda</taxon>
        <taxon>Hexapoda</taxon>
        <taxon>Insecta</taxon>
        <taxon>Pterygota</taxon>
        <taxon>Neoptera</taxon>
        <taxon>Endopterygota</taxon>
        <taxon>Lepidoptera</taxon>
        <taxon>Glossata</taxon>
        <taxon>Ditrysia</taxon>
        <taxon>Noctuoidea</taxon>
        <taxon>Noctuidae</taxon>
        <taxon>Amphipyrinae</taxon>
        <taxon>Spodoptera</taxon>
    </lineage>
</organism>
<feature type="compositionally biased region" description="Polar residues" evidence="1">
    <location>
        <begin position="283"/>
        <end position="296"/>
    </location>
</feature>
<protein>
    <recommendedName>
        <fullName evidence="4">CCHC-type domain-containing protein</fullName>
    </recommendedName>
</protein>
<dbReference type="Proteomes" id="UP001153321">
    <property type="component" value="Chromosome 6"/>
</dbReference>
<reference evidence="2" key="1">
    <citation type="submission" date="2022-02" db="EMBL/GenBank/DDBJ databases">
        <authorList>
            <person name="King R."/>
        </authorList>
    </citation>
    <scope>NUCLEOTIDE SEQUENCE</scope>
</reference>
<evidence type="ECO:0000313" key="3">
    <source>
        <dbReference type="Proteomes" id="UP001153321"/>
    </source>
</evidence>
<proteinExistence type="predicted"/>